<gene>
    <name evidence="2" type="ORF">GDH07_17865</name>
</gene>
<protein>
    <recommendedName>
        <fullName evidence="1">DUF7079 domain-containing protein</fullName>
    </recommendedName>
</protein>
<dbReference type="RefSeq" id="WP_031320450.1">
    <property type="nucleotide sequence ID" value="NZ_AVOY01000075.1"/>
</dbReference>
<dbReference type="Proteomes" id="UP000486534">
    <property type="component" value="Unassembled WGS sequence"/>
</dbReference>
<evidence type="ECO:0000259" key="1">
    <source>
        <dbReference type="Pfam" id="PF23296"/>
    </source>
</evidence>
<comment type="caution">
    <text evidence="2">The sequence shown here is derived from an EMBL/GenBank/DDBJ whole genome shotgun (WGS) entry which is preliminary data.</text>
</comment>
<organism evidence="2 3">
    <name type="scientific">Pseudomonas piscis</name>
    <dbReference type="NCBI Taxonomy" id="2614538"/>
    <lineage>
        <taxon>Bacteria</taxon>
        <taxon>Pseudomonadati</taxon>
        <taxon>Pseudomonadota</taxon>
        <taxon>Gammaproteobacteria</taxon>
        <taxon>Pseudomonadales</taxon>
        <taxon>Pseudomonadaceae</taxon>
        <taxon>Pseudomonas</taxon>
    </lineage>
</organism>
<proteinExistence type="predicted"/>
<reference evidence="2 3" key="1">
    <citation type="submission" date="2019-10" db="EMBL/GenBank/DDBJ databases">
        <title>Pseudomonas dajingensis sp. nov., isolated from the profound head ulcers of farmed Murray cod (Maccullochella peelii peelii).</title>
        <authorList>
            <person name="Liu Y."/>
        </authorList>
    </citation>
    <scope>NUCLEOTIDE SEQUENCE [LARGE SCALE GENOMIC DNA]</scope>
    <source>
        <strain evidence="2 3">MC042</strain>
    </source>
</reference>
<accession>A0A7X1U5P3</accession>
<feature type="domain" description="DUF7079" evidence="1">
    <location>
        <begin position="12"/>
        <end position="117"/>
    </location>
</feature>
<sequence>MPSNPITQEQLDEIRYVLSDAFVDNQVDYAYIARQTQAYERAEIERILYCEVAPVCYVNLMAVIPEIWMGFERTSLLADIEESLQRRRNSRWQAFVDHLYIRWIRYSGGYIWKEICQHYPG</sequence>
<dbReference type="InterPro" id="IPR055507">
    <property type="entry name" value="DUF7079"/>
</dbReference>
<name>A0A7X1U5P3_9PSED</name>
<dbReference type="Pfam" id="PF23296">
    <property type="entry name" value="DUF7079"/>
    <property type="match status" value="1"/>
</dbReference>
<dbReference type="EMBL" id="WHUV01000003">
    <property type="protein sequence ID" value="MQA55186.1"/>
    <property type="molecule type" value="Genomic_DNA"/>
</dbReference>
<evidence type="ECO:0000313" key="3">
    <source>
        <dbReference type="Proteomes" id="UP000486534"/>
    </source>
</evidence>
<evidence type="ECO:0000313" key="2">
    <source>
        <dbReference type="EMBL" id="MQA55186.1"/>
    </source>
</evidence>
<dbReference type="AlphaFoldDB" id="A0A7X1U5P3"/>